<dbReference type="VEuPathDB" id="FungiDB:H310_15385"/>
<dbReference type="STRING" id="157072.A0A024T7F9"/>
<dbReference type="EMBL" id="KI914369">
    <property type="protein sequence ID" value="ETV89785.1"/>
    <property type="molecule type" value="Genomic_DNA"/>
</dbReference>
<dbReference type="AlphaFoldDB" id="A0A024T7F9"/>
<feature type="non-terminal residue" evidence="4">
    <location>
        <position position="88"/>
    </location>
</feature>
<dbReference type="GeneID" id="20092435"/>
<accession>A0A024T7F9</accession>
<sequence>RKHALKYQAVTPPDGIIVHLHGPKPGSRHDAYLLAQSGLVEKLQRVLVVSGTRYVIYGDPAYGINDVIVSGFNGARLNEHQAEFKSPH</sequence>
<evidence type="ECO:0000313" key="4">
    <source>
        <dbReference type="EMBL" id="ETV89785.1"/>
    </source>
</evidence>
<reference evidence="4" key="1">
    <citation type="submission" date="2013-12" db="EMBL/GenBank/DDBJ databases">
        <title>The Genome Sequence of Aphanomyces invadans NJM9701.</title>
        <authorList>
            <consortium name="The Broad Institute Genomics Platform"/>
            <person name="Russ C."/>
            <person name="Tyler B."/>
            <person name="van West P."/>
            <person name="Dieguez-Uribeondo J."/>
            <person name="Young S.K."/>
            <person name="Zeng Q."/>
            <person name="Gargeya S."/>
            <person name="Fitzgerald M."/>
            <person name="Abouelleil A."/>
            <person name="Alvarado L."/>
            <person name="Chapman S.B."/>
            <person name="Gainer-Dewar J."/>
            <person name="Goldberg J."/>
            <person name="Griggs A."/>
            <person name="Gujja S."/>
            <person name="Hansen M."/>
            <person name="Howarth C."/>
            <person name="Imamovic A."/>
            <person name="Ireland A."/>
            <person name="Larimer J."/>
            <person name="McCowan C."/>
            <person name="Murphy C."/>
            <person name="Pearson M."/>
            <person name="Poon T.W."/>
            <person name="Priest M."/>
            <person name="Roberts A."/>
            <person name="Saif S."/>
            <person name="Shea T."/>
            <person name="Sykes S."/>
            <person name="Wortman J."/>
            <person name="Nusbaum C."/>
            <person name="Birren B."/>
        </authorList>
    </citation>
    <scope>NUCLEOTIDE SEQUENCE [LARGE SCALE GENOMIC DNA]</scope>
    <source>
        <strain evidence="4">NJM9701</strain>
    </source>
</reference>
<proteinExistence type="predicted"/>
<comment type="cofactor">
    <cofactor evidence="1">
        <name>a divalent metal cation</name>
        <dbReference type="ChEBI" id="CHEBI:60240"/>
    </cofactor>
</comment>
<feature type="domain" description="DDE Tnp4" evidence="3">
    <location>
        <begin position="2"/>
        <end position="85"/>
    </location>
</feature>
<feature type="non-terminal residue" evidence="4">
    <location>
        <position position="1"/>
    </location>
</feature>
<keyword evidence="2" id="KW-0479">Metal-binding</keyword>
<dbReference type="Pfam" id="PF13359">
    <property type="entry name" value="DDE_Tnp_4"/>
    <property type="match status" value="1"/>
</dbReference>
<dbReference type="OrthoDB" id="71298at2759"/>
<protein>
    <recommendedName>
        <fullName evidence="3">DDE Tnp4 domain-containing protein</fullName>
    </recommendedName>
</protein>
<gene>
    <name evidence="4" type="ORF">H310_15385</name>
</gene>
<organism evidence="4">
    <name type="scientific">Aphanomyces invadans</name>
    <dbReference type="NCBI Taxonomy" id="157072"/>
    <lineage>
        <taxon>Eukaryota</taxon>
        <taxon>Sar</taxon>
        <taxon>Stramenopiles</taxon>
        <taxon>Oomycota</taxon>
        <taxon>Saprolegniomycetes</taxon>
        <taxon>Saprolegniales</taxon>
        <taxon>Verrucalvaceae</taxon>
        <taxon>Aphanomyces</taxon>
    </lineage>
</organism>
<dbReference type="InterPro" id="IPR027806">
    <property type="entry name" value="HARBI1_dom"/>
</dbReference>
<evidence type="ECO:0000259" key="3">
    <source>
        <dbReference type="Pfam" id="PF13359"/>
    </source>
</evidence>
<dbReference type="RefSeq" id="XP_008881583.1">
    <property type="nucleotide sequence ID" value="XM_008883361.1"/>
</dbReference>
<evidence type="ECO:0000256" key="1">
    <source>
        <dbReference type="ARBA" id="ARBA00001968"/>
    </source>
</evidence>
<name>A0A024T7F9_9STRA</name>
<dbReference type="GO" id="GO:0046872">
    <property type="term" value="F:metal ion binding"/>
    <property type="evidence" value="ECO:0007669"/>
    <property type="project" value="UniProtKB-KW"/>
</dbReference>
<evidence type="ECO:0000256" key="2">
    <source>
        <dbReference type="ARBA" id="ARBA00022723"/>
    </source>
</evidence>